<proteinExistence type="inferred from homology"/>
<dbReference type="SUPFAM" id="SSF51445">
    <property type="entry name" value="(Trans)glycosidases"/>
    <property type="match status" value="1"/>
</dbReference>
<dbReference type="GO" id="GO:0005886">
    <property type="term" value="C:plasma membrane"/>
    <property type="evidence" value="ECO:0007669"/>
    <property type="project" value="UniProtKB-SubCell"/>
</dbReference>
<dbReference type="PANTHER" id="PTHR31468:SF4">
    <property type="entry name" value="1,3-BETA-GLUCANOSYLTRANSFERASE GAS3-RELATED"/>
    <property type="match status" value="1"/>
</dbReference>
<protein>
    <recommendedName>
        <fullName evidence="10">1,3-beta-glucanosyltransferase</fullName>
        <ecNumber evidence="10">2.4.1.-</ecNumber>
    </recommendedName>
</protein>
<evidence type="ECO:0000256" key="7">
    <source>
        <dbReference type="ARBA" id="ARBA00023180"/>
    </source>
</evidence>
<dbReference type="EC" id="2.4.1.-" evidence="10"/>
<keyword evidence="6 10" id="KW-0472">Membrane</keyword>
<keyword evidence="4 10" id="KW-0808">Transferase</keyword>
<feature type="compositionally biased region" description="Low complexity" evidence="11">
    <location>
        <begin position="431"/>
        <end position="461"/>
    </location>
</feature>
<dbReference type="GO" id="GO:0031505">
    <property type="term" value="P:fungal-type cell wall organization"/>
    <property type="evidence" value="ECO:0007669"/>
    <property type="project" value="TreeGrafter"/>
</dbReference>
<comment type="similarity">
    <text evidence="2 10">Belongs to the glycosyl hydrolase 72 family.</text>
</comment>
<comment type="caution">
    <text evidence="12">The sequence shown here is derived from an EMBL/GenBank/DDBJ whole genome shotgun (WGS) entry which is preliminary data.</text>
</comment>
<evidence type="ECO:0000313" key="13">
    <source>
        <dbReference type="Proteomes" id="UP000214365"/>
    </source>
</evidence>
<dbReference type="OrthoDB" id="421038at2759"/>
<evidence type="ECO:0000256" key="1">
    <source>
        <dbReference type="ARBA" id="ARBA00004609"/>
    </source>
</evidence>
<dbReference type="Gene3D" id="3.20.20.80">
    <property type="entry name" value="Glycosidases"/>
    <property type="match status" value="1"/>
</dbReference>
<evidence type="ECO:0000256" key="9">
    <source>
        <dbReference type="ARBA" id="ARBA00025026"/>
    </source>
</evidence>
<keyword evidence="3 10" id="KW-0336">GPI-anchor</keyword>
<dbReference type="InterPro" id="IPR004886">
    <property type="entry name" value="Glucanosyltransferase"/>
</dbReference>
<evidence type="ECO:0000313" key="12">
    <source>
        <dbReference type="EMBL" id="OKL59355.1"/>
    </source>
</evidence>
<evidence type="ECO:0000256" key="8">
    <source>
        <dbReference type="ARBA" id="ARBA00023288"/>
    </source>
</evidence>
<dbReference type="GO" id="GO:0042124">
    <property type="term" value="F:1,3-beta-glucanosyltransferase activity"/>
    <property type="evidence" value="ECO:0007669"/>
    <property type="project" value="TreeGrafter"/>
</dbReference>
<dbReference type="GeneID" id="31004981"/>
<gene>
    <name evidence="12" type="ORF">UA08_05225</name>
</gene>
<dbReference type="EMBL" id="LFMY01000007">
    <property type="protein sequence ID" value="OKL59355.1"/>
    <property type="molecule type" value="Genomic_DNA"/>
</dbReference>
<evidence type="ECO:0000256" key="2">
    <source>
        <dbReference type="ARBA" id="ARBA00007528"/>
    </source>
</evidence>
<name>A0A225AY20_TALAT</name>
<dbReference type="GO" id="GO:0098552">
    <property type="term" value="C:side of membrane"/>
    <property type="evidence" value="ECO:0007669"/>
    <property type="project" value="UniProtKB-KW"/>
</dbReference>
<dbReference type="RefSeq" id="XP_020119476.1">
    <property type="nucleotide sequence ID" value="XM_020267523.1"/>
</dbReference>
<organism evidence="12 13">
    <name type="scientific">Talaromyces atroroseus</name>
    <dbReference type="NCBI Taxonomy" id="1441469"/>
    <lineage>
        <taxon>Eukaryota</taxon>
        <taxon>Fungi</taxon>
        <taxon>Dikarya</taxon>
        <taxon>Ascomycota</taxon>
        <taxon>Pezizomycotina</taxon>
        <taxon>Eurotiomycetes</taxon>
        <taxon>Eurotiomycetidae</taxon>
        <taxon>Eurotiales</taxon>
        <taxon>Trichocomaceae</taxon>
        <taxon>Talaromyces</taxon>
        <taxon>Talaromyces sect. Trachyspermi</taxon>
    </lineage>
</organism>
<keyword evidence="8 10" id="KW-0449">Lipoprotein</keyword>
<reference evidence="12 13" key="1">
    <citation type="submission" date="2015-06" db="EMBL/GenBank/DDBJ databases">
        <title>Talaromyces atroroseus IBT 11181 draft genome.</title>
        <authorList>
            <person name="Rasmussen K.B."/>
            <person name="Rasmussen S."/>
            <person name="Petersen B."/>
            <person name="Sicheritz-Ponten T."/>
            <person name="Mortensen U.H."/>
            <person name="Thrane U."/>
        </authorList>
    </citation>
    <scope>NUCLEOTIDE SEQUENCE [LARGE SCALE GENOMIC DNA]</scope>
    <source>
        <strain evidence="12 13">IBT 11181</strain>
    </source>
</reference>
<keyword evidence="7" id="KW-0325">Glycoprotein</keyword>
<evidence type="ECO:0000256" key="6">
    <source>
        <dbReference type="ARBA" id="ARBA00023136"/>
    </source>
</evidence>
<dbReference type="Pfam" id="PF03198">
    <property type="entry name" value="Glyco_hydro_72"/>
    <property type="match status" value="1"/>
</dbReference>
<dbReference type="AlphaFoldDB" id="A0A225AY20"/>
<dbReference type="FunFam" id="3.20.20.80:FF:000032">
    <property type="entry name" value="1,3-beta-glucanosyltransferase"/>
    <property type="match status" value="1"/>
</dbReference>
<evidence type="ECO:0000256" key="3">
    <source>
        <dbReference type="ARBA" id="ARBA00022622"/>
    </source>
</evidence>
<feature type="chain" id="PRO_5011832139" description="1,3-beta-glucanosyltransferase" evidence="10">
    <location>
        <begin position="22"/>
        <end position="490"/>
    </location>
</feature>
<dbReference type="GO" id="GO:0071970">
    <property type="term" value="P:fungal-type cell wall (1-&gt;3)-beta-D-glucan biosynthetic process"/>
    <property type="evidence" value="ECO:0007669"/>
    <property type="project" value="TreeGrafter"/>
</dbReference>
<dbReference type="GO" id="GO:0009277">
    <property type="term" value="C:fungal-type cell wall"/>
    <property type="evidence" value="ECO:0007669"/>
    <property type="project" value="EnsemblFungi"/>
</dbReference>
<keyword evidence="5 10" id="KW-0732">Signal</keyword>
<feature type="signal peptide" evidence="10">
    <location>
        <begin position="1"/>
        <end position="21"/>
    </location>
</feature>
<evidence type="ECO:0000256" key="10">
    <source>
        <dbReference type="RuleBase" id="RU361209"/>
    </source>
</evidence>
<dbReference type="STRING" id="1441469.A0A225AY20"/>
<comment type="function">
    <text evidence="9">Splits internally a 1,3-beta-glucan molecule and transfers the newly generated reducing end (the donor) to the non-reducing end of another 1,3-beta-glucan molecule (the acceptor) forming a 1,3-beta linkage, resulting in the elongation of 1,3-beta-glucan chains in the cell wall. Involved in cell wall morphogenesis.</text>
</comment>
<comment type="subcellular location">
    <subcellularLocation>
        <location evidence="1 10">Cell membrane</location>
        <topology evidence="1 10">Lipid-anchor</topology>
        <topology evidence="1 10">GPI-anchor</topology>
    </subcellularLocation>
</comment>
<dbReference type="PANTHER" id="PTHR31468">
    <property type="entry name" value="1,3-BETA-GLUCANOSYLTRANSFERASE GAS1"/>
    <property type="match status" value="1"/>
</dbReference>
<evidence type="ECO:0000256" key="11">
    <source>
        <dbReference type="SAM" id="MobiDB-lite"/>
    </source>
</evidence>
<evidence type="ECO:0000256" key="4">
    <source>
        <dbReference type="ARBA" id="ARBA00022679"/>
    </source>
</evidence>
<dbReference type="Proteomes" id="UP000214365">
    <property type="component" value="Unassembled WGS sequence"/>
</dbReference>
<accession>A0A225AY20</accession>
<feature type="region of interest" description="Disordered" evidence="11">
    <location>
        <begin position="429"/>
        <end position="461"/>
    </location>
</feature>
<dbReference type="InterPro" id="IPR017853">
    <property type="entry name" value="GH"/>
</dbReference>
<evidence type="ECO:0000256" key="5">
    <source>
        <dbReference type="ARBA" id="ARBA00022729"/>
    </source>
</evidence>
<keyword evidence="13" id="KW-1185">Reference proteome</keyword>
<sequence length="490" mass="51928">MIASYAKLFAAVCGLASTAAAVNPLVVEGKDFVDSVTGERFQMIGVDYQPGGSSGFKGTSDPLSDPASCLRDAAIMQYLGINSIRVYNLAPSANHDECVSIFNAAGIYLVLDVNSPLENGSLNRAAPWESYNDIYMQQVFGIIESFKNFPNVAGFFSGNEVINQDSTEDVPNYIRAVQRDMNDYIAKNSNRTIPVGYSAADVRPMLVDTAYYLSCNLTNATDSRSAFFGLNSYSWCGDATYESSGYNVLTDDFKNVSIPVFFSETGCNAVKPRTFSEIESIYSTNMTDAISGALIYEWTQEANDYGLVQINDNGTITLLTDFINLKAAYDKLDFSAIVASNATQNSIEAPVCDPDFITSNVTKDWDIPTRIAGIDKMINDGYTTNVSVGSLVSVSSTNLTQTIYDPSGNIISGIMLNVLANGTVNKPGGNSTTTTVSSSSSSALPDTASSSSSSIGSSASASTTTGAAVSHRAATISGLGVLVATALLAL</sequence>